<comment type="catalytic activity">
    <reaction evidence="1">
        <text>ATP + protein L-histidine = ADP + protein N-phospho-L-histidine.</text>
        <dbReference type="EC" id="2.7.13.3"/>
    </reaction>
</comment>
<comment type="caution">
    <text evidence="16">The sequence shown here is derived from an EMBL/GenBank/DDBJ whole genome shotgun (WGS) entry which is preliminary data.</text>
</comment>
<keyword evidence="13 14" id="KW-0472">Membrane</keyword>
<dbReference type="Pfam" id="PF02518">
    <property type="entry name" value="HATPase_c"/>
    <property type="match status" value="1"/>
</dbReference>
<dbReference type="Proteomes" id="UP000257076">
    <property type="component" value="Unassembled WGS sequence"/>
</dbReference>
<keyword evidence="12" id="KW-0902">Two-component regulatory system</keyword>
<evidence type="ECO:0000256" key="6">
    <source>
        <dbReference type="ARBA" id="ARBA00022679"/>
    </source>
</evidence>
<dbReference type="InterPro" id="IPR003594">
    <property type="entry name" value="HATPase_dom"/>
</dbReference>
<keyword evidence="6" id="KW-0808">Transferase</keyword>
<dbReference type="AlphaFoldDB" id="A0A3E0AVU0"/>
<dbReference type="InterPro" id="IPR003661">
    <property type="entry name" value="HisK_dim/P_dom"/>
</dbReference>
<evidence type="ECO:0000256" key="14">
    <source>
        <dbReference type="SAM" id="Phobius"/>
    </source>
</evidence>
<keyword evidence="4" id="KW-1003">Cell membrane</keyword>
<sequence>MNKRFAFIFIRYISLFVALSFLVICAGLIIFFTAFNSIFSSSVDKLEAGDLIYAVEETNGHYSFSDSFQEGLEENGYSAYLVNDDADTLYPNINYNVKDTILDNLSNVIALPYKKGEHLIMIKEGENNTPDINNREDIDTSRLIDSLYTHNYNRYNYHIENGSLLFFESMTQHDYAYTDEFTDEDIRLFKLIGILFILIPLIVIALTIIMAIVLTRKLSRPLFFYADWLTQLSKGLLYKPSSLHNRRKAQKMYRELDAAVESLNTQLLNDRLYQNQIDYYRNRWMSQISHDLKSPLTSIYGYAKVMPHFPDDQKKYTLLISDKAKYMENLIDSLNSNFKLETAQMEIDKDMFSLTGALNEIVSTIGYDKINISADLDDEHYYGNKLYIERMFINLIENSLDHNKLNPDIDIYLTDENNGVCIHYKDNGKGMDHSSAENLMKNGVTSKNNSENHGIGFSVIKDAIEFHNGSFTVLPSESGVHFKIYLY</sequence>
<dbReference type="PANTHER" id="PTHR45528:SF1">
    <property type="entry name" value="SENSOR HISTIDINE KINASE CPXA"/>
    <property type="match status" value="1"/>
</dbReference>
<evidence type="ECO:0000256" key="3">
    <source>
        <dbReference type="ARBA" id="ARBA00012438"/>
    </source>
</evidence>
<evidence type="ECO:0000256" key="2">
    <source>
        <dbReference type="ARBA" id="ARBA00004651"/>
    </source>
</evidence>
<keyword evidence="10" id="KW-0067">ATP-binding</keyword>
<keyword evidence="9 16" id="KW-0418">Kinase</keyword>
<feature type="transmembrane region" description="Helical" evidence="14">
    <location>
        <begin position="12"/>
        <end position="35"/>
    </location>
</feature>
<dbReference type="SMART" id="SM00387">
    <property type="entry name" value="HATPase_c"/>
    <property type="match status" value="1"/>
</dbReference>
<keyword evidence="11 14" id="KW-1133">Transmembrane helix</keyword>
<dbReference type="Pfam" id="PF00512">
    <property type="entry name" value="HisKA"/>
    <property type="match status" value="1"/>
</dbReference>
<dbReference type="InterPro" id="IPR005467">
    <property type="entry name" value="His_kinase_dom"/>
</dbReference>
<dbReference type="CDD" id="cd00082">
    <property type="entry name" value="HisKA"/>
    <property type="match status" value="1"/>
</dbReference>
<comment type="subcellular location">
    <subcellularLocation>
        <location evidence="2">Cell membrane</location>
        <topology evidence="2">Multi-pass membrane protein</topology>
    </subcellularLocation>
</comment>
<dbReference type="RefSeq" id="WP_115885417.1">
    <property type="nucleotide sequence ID" value="NZ_CBCSHX010000006.1"/>
</dbReference>
<evidence type="ECO:0000256" key="12">
    <source>
        <dbReference type="ARBA" id="ARBA00023012"/>
    </source>
</evidence>
<evidence type="ECO:0000313" key="16">
    <source>
        <dbReference type="EMBL" id="REG23876.1"/>
    </source>
</evidence>
<dbReference type="InterPro" id="IPR050398">
    <property type="entry name" value="HssS/ArlS-like"/>
</dbReference>
<keyword evidence="7 14" id="KW-0812">Transmembrane</keyword>
<dbReference type="OrthoDB" id="368131at2"/>
<dbReference type="SUPFAM" id="SSF47384">
    <property type="entry name" value="Homodimeric domain of signal transducing histidine kinase"/>
    <property type="match status" value="1"/>
</dbReference>
<accession>A0A3E0AVU0</accession>
<dbReference type="InterPro" id="IPR036890">
    <property type="entry name" value="HATPase_C_sf"/>
</dbReference>
<evidence type="ECO:0000256" key="8">
    <source>
        <dbReference type="ARBA" id="ARBA00022741"/>
    </source>
</evidence>
<dbReference type="Gene3D" id="1.10.287.130">
    <property type="match status" value="1"/>
</dbReference>
<evidence type="ECO:0000256" key="7">
    <source>
        <dbReference type="ARBA" id="ARBA00022692"/>
    </source>
</evidence>
<protein>
    <recommendedName>
        <fullName evidence="3">histidine kinase</fullName>
        <ecNumber evidence="3">2.7.13.3</ecNumber>
    </recommendedName>
</protein>
<dbReference type="GO" id="GO:0005524">
    <property type="term" value="F:ATP binding"/>
    <property type="evidence" value="ECO:0007669"/>
    <property type="project" value="UniProtKB-KW"/>
</dbReference>
<dbReference type="EC" id="2.7.13.3" evidence="3"/>
<evidence type="ECO:0000256" key="4">
    <source>
        <dbReference type="ARBA" id="ARBA00022475"/>
    </source>
</evidence>
<keyword evidence="17" id="KW-1185">Reference proteome</keyword>
<keyword evidence="5" id="KW-0597">Phosphoprotein</keyword>
<evidence type="ECO:0000256" key="11">
    <source>
        <dbReference type="ARBA" id="ARBA00022989"/>
    </source>
</evidence>
<dbReference type="GO" id="GO:0005886">
    <property type="term" value="C:plasma membrane"/>
    <property type="evidence" value="ECO:0007669"/>
    <property type="project" value="UniProtKB-SubCell"/>
</dbReference>
<dbReference type="CDD" id="cd00075">
    <property type="entry name" value="HATPase"/>
    <property type="match status" value="1"/>
</dbReference>
<dbReference type="InterPro" id="IPR036097">
    <property type="entry name" value="HisK_dim/P_sf"/>
</dbReference>
<gene>
    <name evidence="16" type="ORF">DFR63_1623</name>
</gene>
<evidence type="ECO:0000256" key="9">
    <source>
        <dbReference type="ARBA" id="ARBA00022777"/>
    </source>
</evidence>
<reference evidence="16 17" key="1">
    <citation type="submission" date="2018-08" db="EMBL/GenBank/DDBJ databases">
        <title>Genomic Encyclopedia of Type Strains, Phase IV (KMG-IV): sequencing the most valuable type-strain genomes for metagenomic binning, comparative biology and taxonomic classification.</title>
        <authorList>
            <person name="Goeker M."/>
        </authorList>
    </citation>
    <scope>NUCLEOTIDE SEQUENCE [LARGE SCALE GENOMIC DNA]</scope>
    <source>
        <strain evidence="16 17">DSM 17274</strain>
    </source>
</reference>
<evidence type="ECO:0000313" key="17">
    <source>
        <dbReference type="Proteomes" id="UP000257076"/>
    </source>
</evidence>
<evidence type="ECO:0000259" key="15">
    <source>
        <dbReference type="PROSITE" id="PS50109"/>
    </source>
</evidence>
<evidence type="ECO:0000256" key="5">
    <source>
        <dbReference type="ARBA" id="ARBA00022553"/>
    </source>
</evidence>
<dbReference type="Gene3D" id="3.30.565.10">
    <property type="entry name" value="Histidine kinase-like ATPase, C-terminal domain"/>
    <property type="match status" value="1"/>
</dbReference>
<dbReference type="GO" id="GO:0000155">
    <property type="term" value="F:phosphorelay sensor kinase activity"/>
    <property type="evidence" value="ECO:0007669"/>
    <property type="project" value="InterPro"/>
</dbReference>
<keyword evidence="8" id="KW-0547">Nucleotide-binding</keyword>
<proteinExistence type="predicted"/>
<dbReference type="SMART" id="SM00388">
    <property type="entry name" value="HisKA"/>
    <property type="match status" value="1"/>
</dbReference>
<feature type="transmembrane region" description="Helical" evidence="14">
    <location>
        <begin position="191"/>
        <end position="214"/>
    </location>
</feature>
<organism evidence="16 17">
    <name type="scientific">Jeotgalicoccus halotolerans</name>
    <dbReference type="NCBI Taxonomy" id="157227"/>
    <lineage>
        <taxon>Bacteria</taxon>
        <taxon>Bacillati</taxon>
        <taxon>Bacillota</taxon>
        <taxon>Bacilli</taxon>
        <taxon>Bacillales</taxon>
        <taxon>Staphylococcaceae</taxon>
        <taxon>Jeotgalicoccus</taxon>
    </lineage>
</organism>
<dbReference type="SUPFAM" id="SSF55874">
    <property type="entry name" value="ATPase domain of HSP90 chaperone/DNA topoisomerase II/histidine kinase"/>
    <property type="match status" value="1"/>
</dbReference>
<evidence type="ECO:0000256" key="13">
    <source>
        <dbReference type="ARBA" id="ARBA00023136"/>
    </source>
</evidence>
<dbReference type="PROSITE" id="PS50109">
    <property type="entry name" value="HIS_KIN"/>
    <property type="match status" value="1"/>
</dbReference>
<dbReference type="EMBL" id="QUMW01000012">
    <property type="protein sequence ID" value="REG23876.1"/>
    <property type="molecule type" value="Genomic_DNA"/>
</dbReference>
<feature type="domain" description="Histidine kinase" evidence="15">
    <location>
        <begin position="287"/>
        <end position="487"/>
    </location>
</feature>
<evidence type="ECO:0000256" key="10">
    <source>
        <dbReference type="ARBA" id="ARBA00022840"/>
    </source>
</evidence>
<name>A0A3E0AVU0_9STAP</name>
<dbReference type="PANTHER" id="PTHR45528">
    <property type="entry name" value="SENSOR HISTIDINE KINASE CPXA"/>
    <property type="match status" value="1"/>
</dbReference>
<evidence type="ECO:0000256" key="1">
    <source>
        <dbReference type="ARBA" id="ARBA00000085"/>
    </source>
</evidence>